<proteinExistence type="inferred from homology"/>
<dbReference type="Pfam" id="PF00126">
    <property type="entry name" value="HTH_1"/>
    <property type="match status" value="1"/>
</dbReference>
<dbReference type="InterPro" id="IPR036390">
    <property type="entry name" value="WH_DNA-bd_sf"/>
</dbReference>
<keyword evidence="4" id="KW-0804">Transcription</keyword>
<dbReference type="Pfam" id="PF03466">
    <property type="entry name" value="LysR_substrate"/>
    <property type="match status" value="1"/>
</dbReference>
<dbReference type="EMBL" id="CP089984">
    <property type="protein sequence ID" value="WXB13458.1"/>
    <property type="molecule type" value="Genomic_DNA"/>
</dbReference>
<reference evidence="6 7" key="1">
    <citation type="submission" date="2021-12" db="EMBL/GenBank/DDBJ databases">
        <title>Discovery of the Pendulisporaceae a myxobacterial family with distinct sporulation behavior and unique specialized metabolism.</title>
        <authorList>
            <person name="Garcia R."/>
            <person name="Popoff A."/>
            <person name="Bader C.D."/>
            <person name="Loehr J."/>
            <person name="Walesch S."/>
            <person name="Walt C."/>
            <person name="Boldt J."/>
            <person name="Bunk B."/>
            <person name="Haeckl F.J.F.P.J."/>
            <person name="Gunesch A.P."/>
            <person name="Birkelbach J."/>
            <person name="Nuebel U."/>
            <person name="Pietschmann T."/>
            <person name="Bach T."/>
            <person name="Mueller R."/>
        </authorList>
    </citation>
    <scope>NUCLEOTIDE SEQUENCE [LARGE SCALE GENOMIC DNA]</scope>
    <source>
        <strain evidence="6 7">MSr11954</strain>
    </source>
</reference>
<dbReference type="PANTHER" id="PTHR30537:SF5">
    <property type="entry name" value="HTH-TYPE TRANSCRIPTIONAL ACTIVATOR TTDR-RELATED"/>
    <property type="match status" value="1"/>
</dbReference>
<evidence type="ECO:0000256" key="1">
    <source>
        <dbReference type="ARBA" id="ARBA00009437"/>
    </source>
</evidence>
<gene>
    <name evidence="6" type="ORF">LZC94_37140</name>
</gene>
<dbReference type="InterPro" id="IPR058163">
    <property type="entry name" value="LysR-type_TF_proteobact-type"/>
</dbReference>
<evidence type="ECO:0000256" key="4">
    <source>
        <dbReference type="ARBA" id="ARBA00023163"/>
    </source>
</evidence>
<accession>A0ABZ2LRC3</accession>
<keyword evidence="7" id="KW-1185">Reference proteome</keyword>
<dbReference type="CDD" id="cd08422">
    <property type="entry name" value="PBP2_CrgA_like"/>
    <property type="match status" value="1"/>
</dbReference>
<dbReference type="PANTHER" id="PTHR30537">
    <property type="entry name" value="HTH-TYPE TRANSCRIPTIONAL REGULATOR"/>
    <property type="match status" value="1"/>
</dbReference>
<feature type="domain" description="HTH lysR-type" evidence="5">
    <location>
        <begin position="8"/>
        <end position="65"/>
    </location>
</feature>
<dbReference type="Proteomes" id="UP001370348">
    <property type="component" value="Chromosome"/>
</dbReference>
<evidence type="ECO:0000256" key="3">
    <source>
        <dbReference type="ARBA" id="ARBA00023125"/>
    </source>
</evidence>
<sequence>MLDNRDATDLNAVTIFLRIAEAQTFRGAAKALGIPASTVSAKLAQLENDLGVRLFERTTRVVRLTDAGRRYRELATPAVEALVEAKRALSDLHLAPSGLLRVTAPMELGQFVFGPVLTTYLGRYPDVRVHVDLTSRHVNLVEEGFDIALRAGGLRDSSLIARALGAPHTFAICASRAYLARHGTPKHPRDLARHACLLMHDHQVPAEWEFAEGRRRIAVHVRGTVSVNSFSLLRELAIAGLGIARLPRFVADPAIADGSLRVLLRGYSLAQAFHALYPSSRHLSPRVRTFLEVLELEFRRAFR</sequence>
<comment type="similarity">
    <text evidence="1">Belongs to the LysR transcriptional regulatory family.</text>
</comment>
<keyword evidence="3" id="KW-0238">DNA-binding</keyword>
<dbReference type="SUPFAM" id="SSF53850">
    <property type="entry name" value="Periplasmic binding protein-like II"/>
    <property type="match status" value="1"/>
</dbReference>
<dbReference type="PROSITE" id="PS50931">
    <property type="entry name" value="HTH_LYSR"/>
    <property type="match status" value="1"/>
</dbReference>
<keyword evidence="2" id="KW-0805">Transcription regulation</keyword>
<evidence type="ECO:0000256" key="2">
    <source>
        <dbReference type="ARBA" id="ARBA00023015"/>
    </source>
</evidence>
<evidence type="ECO:0000259" key="5">
    <source>
        <dbReference type="PROSITE" id="PS50931"/>
    </source>
</evidence>
<dbReference type="SUPFAM" id="SSF46785">
    <property type="entry name" value="Winged helix' DNA-binding domain"/>
    <property type="match status" value="1"/>
</dbReference>
<dbReference type="InterPro" id="IPR000847">
    <property type="entry name" value="LysR_HTH_N"/>
</dbReference>
<dbReference type="Gene3D" id="3.40.190.290">
    <property type="match status" value="1"/>
</dbReference>
<dbReference type="RefSeq" id="WP_394823068.1">
    <property type="nucleotide sequence ID" value="NZ_CP089984.1"/>
</dbReference>
<dbReference type="InterPro" id="IPR005119">
    <property type="entry name" value="LysR_subst-bd"/>
</dbReference>
<protein>
    <submittedName>
        <fullName evidence="6">LysR family transcriptional regulator</fullName>
    </submittedName>
</protein>
<dbReference type="Gene3D" id="1.10.10.10">
    <property type="entry name" value="Winged helix-like DNA-binding domain superfamily/Winged helix DNA-binding domain"/>
    <property type="match status" value="1"/>
</dbReference>
<name>A0ABZ2LRC3_9BACT</name>
<organism evidence="6 7">
    <name type="scientific">Pendulispora albinea</name>
    <dbReference type="NCBI Taxonomy" id="2741071"/>
    <lineage>
        <taxon>Bacteria</taxon>
        <taxon>Pseudomonadati</taxon>
        <taxon>Myxococcota</taxon>
        <taxon>Myxococcia</taxon>
        <taxon>Myxococcales</taxon>
        <taxon>Sorangiineae</taxon>
        <taxon>Pendulisporaceae</taxon>
        <taxon>Pendulispora</taxon>
    </lineage>
</organism>
<evidence type="ECO:0000313" key="7">
    <source>
        <dbReference type="Proteomes" id="UP001370348"/>
    </source>
</evidence>
<evidence type="ECO:0000313" key="6">
    <source>
        <dbReference type="EMBL" id="WXB13458.1"/>
    </source>
</evidence>
<dbReference type="InterPro" id="IPR036388">
    <property type="entry name" value="WH-like_DNA-bd_sf"/>
</dbReference>